<name>E8QYH1_ISOPI</name>
<dbReference type="OrthoDB" id="2513075at2"/>
<keyword evidence="4" id="KW-1185">Reference proteome</keyword>
<sequence>MRITRGSRSSPTLFPIFSLVVPFLLAGWGGGWQQDDPIANPARWESALAKFEEEDRAMMSLALSESHTNQPPATATSHRPIVFVGSSSIRLWNLRTWFPHHRPLNRGFGGSHLSDVAHYVDRLVLKHRPDVVVVYAGENDIAAGRSPEGVAASYRAFISKLRAELPECRVVFIGLKPSLKRWDQIESMRRTNNLIREVIAADPLQSFLDVEPAMLDEKGRPRPALFRSDGLHLSEEGYRVWTEMVAPKLGPPPFKTTEQ</sequence>
<feature type="domain" description="SGNH hydrolase-type esterase" evidence="2">
    <location>
        <begin position="98"/>
        <end position="240"/>
    </location>
</feature>
<accession>E8QYH1</accession>
<evidence type="ECO:0000313" key="3">
    <source>
        <dbReference type="EMBL" id="ADV64154.1"/>
    </source>
</evidence>
<organism evidence="3 4">
    <name type="scientific">Isosphaera pallida (strain ATCC 43644 / DSM 9630 / IS1B)</name>
    <dbReference type="NCBI Taxonomy" id="575540"/>
    <lineage>
        <taxon>Bacteria</taxon>
        <taxon>Pseudomonadati</taxon>
        <taxon>Planctomycetota</taxon>
        <taxon>Planctomycetia</taxon>
        <taxon>Isosphaerales</taxon>
        <taxon>Isosphaeraceae</taxon>
        <taxon>Isosphaera</taxon>
    </lineage>
</organism>
<keyword evidence="1" id="KW-0812">Transmembrane</keyword>
<dbReference type="PANTHER" id="PTHR30383:SF5">
    <property type="entry name" value="SGNH HYDROLASE-TYPE ESTERASE DOMAIN-CONTAINING PROTEIN"/>
    <property type="match status" value="1"/>
</dbReference>
<dbReference type="InterPro" id="IPR051532">
    <property type="entry name" value="Ester_Hydrolysis_Enzymes"/>
</dbReference>
<dbReference type="GO" id="GO:0004622">
    <property type="term" value="F:phosphatidylcholine lysophospholipase activity"/>
    <property type="evidence" value="ECO:0007669"/>
    <property type="project" value="TreeGrafter"/>
</dbReference>
<dbReference type="InParanoid" id="E8QYH1"/>
<evidence type="ECO:0000259" key="2">
    <source>
        <dbReference type="Pfam" id="PF13472"/>
    </source>
</evidence>
<proteinExistence type="predicted"/>
<dbReference type="eggNOG" id="COG2755">
    <property type="taxonomic scope" value="Bacteria"/>
</dbReference>
<reference key="1">
    <citation type="submission" date="2010-11" db="EMBL/GenBank/DDBJ databases">
        <title>The complete sequence of chromosome of Isophaera pallida ATCC 43644.</title>
        <authorList>
            <consortium name="US DOE Joint Genome Institute (JGI-PGF)"/>
            <person name="Lucas S."/>
            <person name="Copeland A."/>
            <person name="Lapidus A."/>
            <person name="Bruce D."/>
            <person name="Goodwin L."/>
            <person name="Pitluck S."/>
            <person name="Kyrpides N."/>
            <person name="Mavromatis K."/>
            <person name="Pagani I."/>
            <person name="Ivanova N."/>
            <person name="Saunders E."/>
            <person name="Brettin T."/>
            <person name="Detter J.C."/>
            <person name="Han C."/>
            <person name="Tapia R."/>
            <person name="Land M."/>
            <person name="Hauser L."/>
            <person name="Markowitz V."/>
            <person name="Cheng J.-F."/>
            <person name="Hugenholtz P."/>
            <person name="Woyke T."/>
            <person name="Wu D."/>
            <person name="Eisen J.A."/>
        </authorList>
    </citation>
    <scope>NUCLEOTIDE SEQUENCE</scope>
    <source>
        <strain>ATCC 43644</strain>
    </source>
</reference>
<dbReference type="SUPFAM" id="SSF52266">
    <property type="entry name" value="SGNH hydrolase"/>
    <property type="match status" value="1"/>
</dbReference>
<feature type="transmembrane region" description="Helical" evidence="1">
    <location>
        <begin position="12"/>
        <end position="32"/>
    </location>
</feature>
<dbReference type="Pfam" id="PF13472">
    <property type="entry name" value="Lipase_GDSL_2"/>
    <property type="match status" value="1"/>
</dbReference>
<dbReference type="STRING" id="575540.Isop_3597"/>
<protein>
    <submittedName>
        <fullName evidence="3">Lipolytic protein G-D-S-L family</fullName>
    </submittedName>
</protein>
<keyword evidence="1" id="KW-0472">Membrane</keyword>
<dbReference type="AlphaFoldDB" id="E8QYH1"/>
<dbReference type="Gene3D" id="3.40.50.1110">
    <property type="entry name" value="SGNH hydrolase"/>
    <property type="match status" value="1"/>
</dbReference>
<dbReference type="PANTHER" id="PTHR30383">
    <property type="entry name" value="THIOESTERASE 1/PROTEASE 1/LYSOPHOSPHOLIPASE L1"/>
    <property type="match status" value="1"/>
</dbReference>
<evidence type="ECO:0000256" key="1">
    <source>
        <dbReference type="SAM" id="Phobius"/>
    </source>
</evidence>
<dbReference type="InterPro" id="IPR036514">
    <property type="entry name" value="SGNH_hydro_sf"/>
</dbReference>
<dbReference type="Proteomes" id="UP000008631">
    <property type="component" value="Chromosome"/>
</dbReference>
<dbReference type="InterPro" id="IPR013830">
    <property type="entry name" value="SGNH_hydro"/>
</dbReference>
<dbReference type="KEGG" id="ipa:Isop_3597"/>
<reference evidence="3 4" key="2">
    <citation type="journal article" date="2011" name="Stand. Genomic Sci.">
        <title>Complete genome sequence of Isosphaera pallida type strain (IS1B).</title>
        <authorList>
            <consortium name="US DOE Joint Genome Institute (JGI-PGF)"/>
            <person name="Goker M."/>
            <person name="Cleland D."/>
            <person name="Saunders E."/>
            <person name="Lapidus A."/>
            <person name="Nolan M."/>
            <person name="Lucas S."/>
            <person name="Hammon N."/>
            <person name="Deshpande S."/>
            <person name="Cheng J.F."/>
            <person name="Tapia R."/>
            <person name="Han C."/>
            <person name="Goodwin L."/>
            <person name="Pitluck S."/>
            <person name="Liolios K."/>
            <person name="Pagani I."/>
            <person name="Ivanova N."/>
            <person name="Mavromatis K."/>
            <person name="Pati A."/>
            <person name="Chen A."/>
            <person name="Palaniappan K."/>
            <person name="Land M."/>
            <person name="Hauser L."/>
            <person name="Chang Y.J."/>
            <person name="Jeffries C.D."/>
            <person name="Detter J.C."/>
            <person name="Beck B."/>
            <person name="Woyke T."/>
            <person name="Bristow J."/>
            <person name="Eisen J.A."/>
            <person name="Markowitz V."/>
            <person name="Hugenholtz P."/>
            <person name="Kyrpides N.C."/>
            <person name="Klenk H.P."/>
        </authorList>
    </citation>
    <scope>NUCLEOTIDE SEQUENCE [LARGE SCALE GENOMIC DNA]</scope>
    <source>
        <strain evidence="4">ATCC 43644 / DSM 9630 / IS1B</strain>
    </source>
</reference>
<gene>
    <name evidence="3" type="ordered locus">Isop_3597</name>
</gene>
<dbReference type="EMBL" id="CP002353">
    <property type="protein sequence ID" value="ADV64154.1"/>
    <property type="molecule type" value="Genomic_DNA"/>
</dbReference>
<evidence type="ECO:0000313" key="4">
    <source>
        <dbReference type="Proteomes" id="UP000008631"/>
    </source>
</evidence>
<dbReference type="HOGENOM" id="CLU_051989_4_0_0"/>
<dbReference type="RefSeq" id="WP_013566442.1">
    <property type="nucleotide sequence ID" value="NC_014962.1"/>
</dbReference>
<keyword evidence="1" id="KW-1133">Transmembrane helix</keyword>